<dbReference type="GO" id="GO:0051539">
    <property type="term" value="F:4 iron, 4 sulfur cluster binding"/>
    <property type="evidence" value="ECO:0007669"/>
    <property type="project" value="UniProtKB-KW"/>
</dbReference>
<evidence type="ECO:0000256" key="3">
    <source>
        <dbReference type="ARBA" id="ARBA00022763"/>
    </source>
</evidence>
<keyword evidence="6" id="KW-0411">Iron-sulfur</keyword>
<reference evidence="13 14" key="1">
    <citation type="submission" date="2016-04" db="EMBL/GenBank/DDBJ databases">
        <title>The genome of Intoshia linei affirms orthonectids as highly simplified spiralians.</title>
        <authorList>
            <person name="Mikhailov K.V."/>
            <person name="Slusarev G.S."/>
            <person name="Nikitin M.A."/>
            <person name="Logacheva M.D."/>
            <person name="Penin A."/>
            <person name="Aleoshin V."/>
            <person name="Panchin Y.V."/>
        </authorList>
    </citation>
    <scope>NUCLEOTIDE SEQUENCE [LARGE SCALE GENOMIC DNA]</scope>
    <source>
        <strain evidence="13">Intl2013</strain>
        <tissue evidence="13">Whole animal</tissue>
    </source>
</reference>
<keyword evidence="1" id="KW-0004">4Fe-4S</keyword>
<evidence type="ECO:0000313" key="13">
    <source>
        <dbReference type="EMBL" id="OAF72216.1"/>
    </source>
</evidence>
<dbReference type="GO" id="GO:0046872">
    <property type="term" value="F:metal ion binding"/>
    <property type="evidence" value="ECO:0007669"/>
    <property type="project" value="UniProtKB-KW"/>
</dbReference>
<dbReference type="GO" id="GO:0005634">
    <property type="term" value="C:nucleus"/>
    <property type="evidence" value="ECO:0007669"/>
    <property type="project" value="UniProtKB-SubCell"/>
</dbReference>
<dbReference type="Proteomes" id="UP000078046">
    <property type="component" value="Unassembled WGS sequence"/>
</dbReference>
<feature type="domain" description="HhH-GPD" evidence="12">
    <location>
        <begin position="50"/>
        <end position="198"/>
    </location>
</feature>
<organism evidence="13 14">
    <name type="scientific">Intoshia linei</name>
    <dbReference type="NCBI Taxonomy" id="1819745"/>
    <lineage>
        <taxon>Eukaryota</taxon>
        <taxon>Metazoa</taxon>
        <taxon>Spiralia</taxon>
        <taxon>Lophotrochozoa</taxon>
        <taxon>Mesozoa</taxon>
        <taxon>Orthonectida</taxon>
        <taxon>Rhopaluridae</taxon>
        <taxon>Intoshia</taxon>
    </lineage>
</organism>
<dbReference type="GO" id="GO:0006285">
    <property type="term" value="P:base-excision repair, AP site formation"/>
    <property type="evidence" value="ECO:0007669"/>
    <property type="project" value="UniProtKB-UniRule"/>
</dbReference>
<dbReference type="InterPro" id="IPR011257">
    <property type="entry name" value="DNA_glycosylase"/>
</dbReference>
<evidence type="ECO:0000256" key="8">
    <source>
        <dbReference type="ARBA" id="ARBA00023239"/>
    </source>
</evidence>
<dbReference type="EC" id="4.2.99.18" evidence="11"/>
<keyword evidence="14" id="KW-1185">Reference proteome</keyword>
<evidence type="ECO:0000256" key="9">
    <source>
        <dbReference type="ARBA" id="ARBA00023295"/>
    </source>
</evidence>
<dbReference type="SMART" id="SM00478">
    <property type="entry name" value="ENDO3c"/>
    <property type="match status" value="1"/>
</dbReference>
<sequence length="227" mass="26217">MERIKLHIVNIRKMRKFQDAPVDTMGCHKLANISATQKDQRIHTLIALMLSSQTKDQILSVAMEKLHKSGSSMDELLKKSEKEFAEIIYPVGFWRKKSIYITRTLKILNEQYDNDIPQTIVDMCNLPGVGEKMAYILMSVAWKRIEGIGVDTHVHRICNRLNWVSTKTPQKTRIELEKVLPKVYWKEINKLLVGFGQTICKPIGPKCIQCENKNTCPYTIKNMDLLD</sequence>
<comment type="function">
    <text evidence="11">Bifunctional DNA N-glycosylase with associated apurinic/apyrimidinic (AP) lyase function that catalyzes the first step in base excision repair (BER), the primary repair pathway for the repair of oxidative DNA damage. The DNA N-glycosylase activity releases the damaged DNA base from DNA by cleaving the N-glycosidic bond, leaving an AP site. The AP lyase activity cleaves the phosphodiester bond 3' to the AP site by a beta-elimination. Primarily recognizes and repairs oxidative base damage of pyrimidines.</text>
</comment>
<keyword evidence="4 11" id="KW-0378">Hydrolase</keyword>
<dbReference type="InterPro" id="IPR004036">
    <property type="entry name" value="Endonuclease-III-like_CS2"/>
</dbReference>
<dbReference type="PIRSF" id="PIRSF001435">
    <property type="entry name" value="Nth"/>
    <property type="match status" value="1"/>
</dbReference>
<comment type="catalytic activity">
    <reaction evidence="10 11">
        <text>2'-deoxyribonucleotide-(2'-deoxyribose 5'-phosphate)-2'-deoxyribonucleotide-DNA = a 3'-end 2'-deoxyribonucleotide-(2,3-dehydro-2,3-deoxyribose 5'-phosphate)-DNA + a 5'-end 5'-phospho-2'-deoxyribonucleoside-DNA + H(+)</text>
        <dbReference type="Rhea" id="RHEA:66592"/>
        <dbReference type="Rhea" id="RHEA-COMP:13180"/>
        <dbReference type="Rhea" id="RHEA-COMP:16897"/>
        <dbReference type="Rhea" id="RHEA-COMP:17067"/>
        <dbReference type="ChEBI" id="CHEBI:15378"/>
        <dbReference type="ChEBI" id="CHEBI:136412"/>
        <dbReference type="ChEBI" id="CHEBI:157695"/>
        <dbReference type="ChEBI" id="CHEBI:167181"/>
        <dbReference type="EC" id="4.2.99.18"/>
    </reaction>
</comment>
<dbReference type="GO" id="GO:0005739">
    <property type="term" value="C:mitochondrion"/>
    <property type="evidence" value="ECO:0007669"/>
    <property type="project" value="UniProtKB-SubCell"/>
</dbReference>
<dbReference type="FunFam" id="1.10.340.30:FF:000005">
    <property type="entry name" value="Endonuclease III-like protein 1"/>
    <property type="match status" value="1"/>
</dbReference>
<keyword evidence="5" id="KW-0408">Iron</keyword>
<dbReference type="Gene3D" id="1.10.340.30">
    <property type="entry name" value="Hypothetical protein, domain 2"/>
    <property type="match status" value="1"/>
</dbReference>
<dbReference type="EC" id="3.2.2.-" evidence="11"/>
<keyword evidence="7 11" id="KW-0234">DNA repair</keyword>
<keyword evidence="11" id="KW-0539">Nucleus</keyword>
<accession>A0A177BDG4</accession>
<dbReference type="InterPro" id="IPR030841">
    <property type="entry name" value="NTH1"/>
</dbReference>
<dbReference type="OrthoDB" id="2099276at2759"/>
<dbReference type="HAMAP" id="MF_03183">
    <property type="entry name" value="Endonuclease_III_Nth"/>
    <property type="match status" value="1"/>
</dbReference>
<keyword evidence="9 11" id="KW-0326">Glycosidase</keyword>
<dbReference type="Pfam" id="PF00730">
    <property type="entry name" value="HhH-GPD"/>
    <property type="match status" value="1"/>
</dbReference>
<keyword evidence="3 11" id="KW-0227">DNA damage</keyword>
<dbReference type="InterPro" id="IPR003265">
    <property type="entry name" value="HhH-GPD_domain"/>
</dbReference>
<comment type="subcellular location">
    <subcellularLocation>
        <location evidence="11">Nucleus</location>
    </subcellularLocation>
    <subcellularLocation>
        <location evidence="11">Mitochondrion</location>
    </subcellularLocation>
</comment>
<dbReference type="PANTHER" id="PTHR43286">
    <property type="entry name" value="ENDONUCLEASE III-LIKE PROTEIN 1"/>
    <property type="match status" value="1"/>
</dbReference>
<dbReference type="GO" id="GO:0003677">
    <property type="term" value="F:DNA binding"/>
    <property type="evidence" value="ECO:0007669"/>
    <property type="project" value="UniProtKB-UniRule"/>
</dbReference>
<evidence type="ECO:0000256" key="7">
    <source>
        <dbReference type="ARBA" id="ARBA00023204"/>
    </source>
</evidence>
<dbReference type="GO" id="GO:0000703">
    <property type="term" value="F:oxidized pyrimidine nucleobase lesion DNA N-glycosylase activity"/>
    <property type="evidence" value="ECO:0007669"/>
    <property type="project" value="UniProtKB-UniRule"/>
</dbReference>
<comment type="caution">
    <text evidence="11">Lacks conserved residue(s) required for the propagation of feature annotation.</text>
</comment>
<evidence type="ECO:0000256" key="5">
    <source>
        <dbReference type="ARBA" id="ARBA00023004"/>
    </source>
</evidence>
<name>A0A177BDG4_9BILA</name>
<evidence type="ECO:0000256" key="4">
    <source>
        <dbReference type="ARBA" id="ARBA00022801"/>
    </source>
</evidence>
<dbReference type="PANTHER" id="PTHR43286:SF1">
    <property type="entry name" value="ENDONUCLEASE III-LIKE PROTEIN 1"/>
    <property type="match status" value="1"/>
</dbReference>
<evidence type="ECO:0000256" key="1">
    <source>
        <dbReference type="ARBA" id="ARBA00022485"/>
    </source>
</evidence>
<dbReference type="EMBL" id="LWCA01000001">
    <property type="protein sequence ID" value="OAF72216.1"/>
    <property type="molecule type" value="Genomic_DNA"/>
</dbReference>
<dbReference type="Gene3D" id="1.10.1670.10">
    <property type="entry name" value="Helix-hairpin-Helix base-excision DNA repair enzymes (C-terminal)"/>
    <property type="match status" value="1"/>
</dbReference>
<evidence type="ECO:0000256" key="10">
    <source>
        <dbReference type="ARBA" id="ARBA00044632"/>
    </source>
</evidence>
<protein>
    <recommendedName>
        <fullName evidence="11">Endonuclease III homolog</fullName>
        <ecNumber evidence="11">3.2.2.-</ecNumber>
        <ecNumber evidence="11">4.2.99.18</ecNumber>
    </recommendedName>
    <alternativeName>
        <fullName evidence="11">Bifunctional DNA N-glycosylase/DNA-(apurinic or apyrimidinic site) lyase</fullName>
        <shortName evidence="11">DNA glycosylase/AP lyase</shortName>
    </alternativeName>
</protein>
<evidence type="ECO:0000259" key="12">
    <source>
        <dbReference type="SMART" id="SM00478"/>
    </source>
</evidence>
<evidence type="ECO:0000256" key="11">
    <source>
        <dbReference type="HAMAP-Rule" id="MF_03183"/>
    </source>
</evidence>
<keyword evidence="8 11" id="KW-0456">Lyase</keyword>
<keyword evidence="11" id="KW-0496">Mitochondrion</keyword>
<evidence type="ECO:0000256" key="2">
    <source>
        <dbReference type="ARBA" id="ARBA00022723"/>
    </source>
</evidence>
<dbReference type="PROSITE" id="PS01155">
    <property type="entry name" value="ENDONUCLEASE_III_2"/>
    <property type="match status" value="1"/>
</dbReference>
<evidence type="ECO:0000313" key="14">
    <source>
        <dbReference type="Proteomes" id="UP000078046"/>
    </source>
</evidence>
<gene>
    <name evidence="11" type="primary">NTH1</name>
    <name evidence="13" type="ORF">A3Q56_00032</name>
</gene>
<comment type="caution">
    <text evidence="13">The sequence shown here is derived from an EMBL/GenBank/DDBJ whole genome shotgun (WGS) entry which is preliminary data.</text>
</comment>
<proteinExistence type="inferred from homology"/>
<comment type="similarity">
    <text evidence="11">Belongs to the Nth/MutY family.</text>
</comment>
<dbReference type="GO" id="GO:0006289">
    <property type="term" value="P:nucleotide-excision repair"/>
    <property type="evidence" value="ECO:0007669"/>
    <property type="project" value="TreeGrafter"/>
</dbReference>
<dbReference type="GO" id="GO:0140078">
    <property type="term" value="F:class I DNA-(apurinic or apyrimidinic site) endonuclease activity"/>
    <property type="evidence" value="ECO:0007669"/>
    <property type="project" value="UniProtKB-EC"/>
</dbReference>
<dbReference type="AlphaFoldDB" id="A0A177BDG4"/>
<keyword evidence="2" id="KW-0479">Metal-binding</keyword>
<evidence type="ECO:0000256" key="6">
    <source>
        <dbReference type="ARBA" id="ARBA00023014"/>
    </source>
</evidence>
<dbReference type="InterPro" id="IPR023170">
    <property type="entry name" value="HhH_base_excis_C"/>
</dbReference>
<dbReference type="SUPFAM" id="SSF48150">
    <property type="entry name" value="DNA-glycosylase"/>
    <property type="match status" value="1"/>
</dbReference>
<dbReference type="CDD" id="cd00056">
    <property type="entry name" value="ENDO3c"/>
    <property type="match status" value="1"/>
</dbReference>